<dbReference type="InterPro" id="IPR004166">
    <property type="entry name" value="a-kinase_dom"/>
</dbReference>
<comment type="caution">
    <text evidence="9">The sequence shown here is derived from an EMBL/GenBank/DDBJ whole genome shotgun (WGS) entry which is preliminary data.</text>
</comment>
<dbReference type="InterPro" id="IPR051852">
    <property type="entry name" value="Alpha-type_PK"/>
</dbReference>
<evidence type="ECO:0000256" key="6">
    <source>
        <dbReference type="PROSITE-ProRule" id="PRU00023"/>
    </source>
</evidence>
<feature type="region of interest" description="Disordered" evidence="7">
    <location>
        <begin position="790"/>
        <end position="835"/>
    </location>
</feature>
<keyword evidence="5" id="KW-0067">ATP-binding</keyword>
<name>A0A0M0LQ91_9EUKA</name>
<dbReference type="PROSITE" id="PS50088">
    <property type="entry name" value="ANK_REPEAT"/>
    <property type="match status" value="2"/>
</dbReference>
<gene>
    <name evidence="9" type="ORF">Ctob_011599</name>
</gene>
<proteinExistence type="predicted"/>
<evidence type="ECO:0000259" key="8">
    <source>
        <dbReference type="PROSITE" id="PS51158"/>
    </source>
</evidence>
<dbReference type="InterPro" id="IPR002110">
    <property type="entry name" value="Ankyrin_rpt"/>
</dbReference>
<dbReference type="AlphaFoldDB" id="A0A0M0LQ91"/>
<feature type="domain" description="Alpha-type protein kinase" evidence="8">
    <location>
        <begin position="435"/>
        <end position="711"/>
    </location>
</feature>
<accession>A0A0M0LQ91</accession>
<dbReference type="Gene3D" id="1.25.40.20">
    <property type="entry name" value="Ankyrin repeat-containing domain"/>
    <property type="match status" value="1"/>
</dbReference>
<feature type="region of interest" description="Disordered" evidence="7">
    <location>
        <begin position="586"/>
        <end position="610"/>
    </location>
</feature>
<dbReference type="Gene3D" id="3.20.200.10">
    <property type="entry name" value="MHCK/EF2 kinase"/>
    <property type="match status" value="1"/>
</dbReference>
<dbReference type="GO" id="GO:0004674">
    <property type="term" value="F:protein serine/threonine kinase activity"/>
    <property type="evidence" value="ECO:0007669"/>
    <property type="project" value="UniProtKB-KW"/>
</dbReference>
<evidence type="ECO:0000256" key="5">
    <source>
        <dbReference type="ARBA" id="ARBA00022840"/>
    </source>
</evidence>
<evidence type="ECO:0000256" key="1">
    <source>
        <dbReference type="ARBA" id="ARBA00022527"/>
    </source>
</evidence>
<keyword evidence="1" id="KW-0723">Serine/threonine-protein kinase</keyword>
<dbReference type="EMBL" id="JWZX01000402">
    <property type="protein sequence ID" value="KOO53052.1"/>
    <property type="molecule type" value="Genomic_DNA"/>
</dbReference>
<feature type="compositionally biased region" description="Acidic residues" evidence="7">
    <location>
        <begin position="798"/>
        <end position="809"/>
    </location>
</feature>
<keyword evidence="4" id="KW-0418">Kinase</keyword>
<keyword evidence="6" id="KW-0040">ANK repeat</keyword>
<dbReference type="PANTHER" id="PTHR45992">
    <property type="entry name" value="EUKARYOTIC ELONGATION FACTOR 2 KINASE-RELATED"/>
    <property type="match status" value="1"/>
</dbReference>
<dbReference type="PANTHER" id="PTHR45992:SF11">
    <property type="entry name" value="ALPHA-TYPE PROTEIN KINASE DOMAIN-CONTAINING PROTEIN"/>
    <property type="match status" value="1"/>
</dbReference>
<dbReference type="Pfam" id="PF12796">
    <property type="entry name" value="Ank_2"/>
    <property type="match status" value="1"/>
</dbReference>
<evidence type="ECO:0000313" key="10">
    <source>
        <dbReference type="Proteomes" id="UP000037460"/>
    </source>
</evidence>
<dbReference type="InterPro" id="IPR036770">
    <property type="entry name" value="Ankyrin_rpt-contain_sf"/>
</dbReference>
<evidence type="ECO:0000256" key="3">
    <source>
        <dbReference type="ARBA" id="ARBA00022741"/>
    </source>
</evidence>
<feature type="compositionally biased region" description="Acidic residues" evidence="7">
    <location>
        <begin position="1038"/>
        <end position="1053"/>
    </location>
</feature>
<keyword evidence="10" id="KW-1185">Reference proteome</keyword>
<feature type="compositionally biased region" description="Basic and acidic residues" evidence="7">
    <location>
        <begin position="13"/>
        <end position="41"/>
    </location>
</feature>
<dbReference type="SUPFAM" id="SSF56112">
    <property type="entry name" value="Protein kinase-like (PK-like)"/>
    <property type="match status" value="1"/>
</dbReference>
<dbReference type="PROSITE" id="PS50297">
    <property type="entry name" value="ANK_REP_REGION"/>
    <property type="match status" value="2"/>
</dbReference>
<organism evidence="9 10">
    <name type="scientific">Chrysochromulina tobinii</name>
    <dbReference type="NCBI Taxonomy" id="1460289"/>
    <lineage>
        <taxon>Eukaryota</taxon>
        <taxon>Haptista</taxon>
        <taxon>Haptophyta</taxon>
        <taxon>Prymnesiophyceae</taxon>
        <taxon>Prymnesiales</taxon>
        <taxon>Chrysochromulinaceae</taxon>
        <taxon>Chrysochromulina</taxon>
    </lineage>
</organism>
<keyword evidence="3" id="KW-0547">Nucleotide-binding</keyword>
<feature type="region of interest" description="Disordered" evidence="7">
    <location>
        <begin position="1028"/>
        <end position="1053"/>
    </location>
</feature>
<keyword evidence="2" id="KW-0808">Transferase</keyword>
<reference evidence="10" key="1">
    <citation type="journal article" date="2015" name="PLoS Genet.">
        <title>Genome Sequence and Transcriptome Analyses of Chrysochromulina tobin: Metabolic Tools for Enhanced Algal Fitness in the Prominent Order Prymnesiales (Haptophyceae).</title>
        <authorList>
            <person name="Hovde B.T."/>
            <person name="Deodato C.R."/>
            <person name="Hunsperger H.M."/>
            <person name="Ryken S.A."/>
            <person name="Yost W."/>
            <person name="Jha R.K."/>
            <person name="Patterson J."/>
            <person name="Monnat R.J. Jr."/>
            <person name="Barlow S.B."/>
            <person name="Starkenburg S.R."/>
            <person name="Cattolico R.A."/>
        </authorList>
    </citation>
    <scope>NUCLEOTIDE SEQUENCE</scope>
    <source>
        <strain evidence="10">CCMP291</strain>
    </source>
</reference>
<feature type="region of interest" description="Disordered" evidence="7">
    <location>
        <begin position="1"/>
        <end position="57"/>
    </location>
</feature>
<sequence>MQMARECQQALQSRERALEEERALRNESAREGKPDMDEQAKQRRCWRKKPSMDEARKLREVERAKAEMAYLELELINKENARRKADEESAQAKARSAKAKADAKEAAKAKAAHKAAEVQHLVADGPAIYGAAAEGSTKTLKQLLKKLSEMGKMKRKELLRWRHTNGETPLYCAASRGHAAVVALLLDAQFSMDDQLEPASCGLEGATPLYAACEAGSVEVVRLLLKRGAEPEQMAAHTILLVDCSGSMSKADVVTAPVDNGGATMQTRASAVLGLLSRNFVRTQIEAGAVSSERVSLIKIQGVETAASLLRALPFALLPIDHKLAGKIDAALGEPRSHGPYLPALSLLAKLIELCAPYLVPRAKTNVLFLSDGRPSDRVDSTELPGRLKAALGRVHDAFVSTHTFLESFQLLGFGEADEKLLKLMAGMMPSNVATYSVGSGAGSYESLAQSVSAFASSVAISRISSVSHIGGKSRALRRSESRHSRTTEEEDHFHRKALVTQKAAEELANRFNQEAESLGLAGLPKVAYMTCCHLQTERMELRIGEVPDPDEPASRSLFAERRIDGVFRKWNTNFGATIKTVEPTRMDANEEPLSAATPHSPSGEAQQQTMTFSSDLVPQAFSHFTLAYSERPLSRFVGPDGTRGRCLVCDLQGSFDRRQNTFLLSDPVIHSELGRPHLFGATDMGQLGIDAFLRSHKCNDVCRLLKLPENLEFVREIVGQLETSSVNTVDVSVVKTNHLVERQGQRCIADLEIQRAKKHGDKFRSSNGAIRHELADVCYVTTKDFKRKQKKRREQTELEESMEADEMEQQLAKAHSLDTASKTANRAPAKHPRYSSAQIEEMTVRQLKRALEERGESFDLAWVGRPDERKLLQQHATSLRTICTDASSKRFFKDAANGSIELRLAPDGCAYSKAQFCDYFDGNDEWEAAAKDEGGNHMQSARHVPVEWETVPVAAADGTADNAAAADAVRSAAAVTTSAGVGGDDCESAVDIEARPPPVAPLTSSAVLRLSLPVPVSAVMTASRGSTPCQASRCLAEEDEEGAEDEEGGVGR</sequence>
<feature type="compositionally biased region" description="Polar residues" evidence="7">
    <location>
        <begin position="598"/>
        <end position="610"/>
    </location>
</feature>
<dbReference type="PROSITE" id="PS51158">
    <property type="entry name" value="ALPHA_KINASE"/>
    <property type="match status" value="1"/>
</dbReference>
<protein>
    <recommendedName>
        <fullName evidence="8">Alpha-type protein kinase domain-containing protein</fullName>
    </recommendedName>
</protein>
<dbReference type="SUPFAM" id="SSF48403">
    <property type="entry name" value="Ankyrin repeat"/>
    <property type="match status" value="1"/>
</dbReference>
<evidence type="ECO:0000313" key="9">
    <source>
        <dbReference type="EMBL" id="KOO53052.1"/>
    </source>
</evidence>
<feature type="repeat" description="ANK" evidence="6">
    <location>
        <begin position="204"/>
        <end position="236"/>
    </location>
</feature>
<dbReference type="Proteomes" id="UP000037460">
    <property type="component" value="Unassembled WGS sequence"/>
</dbReference>
<dbReference type="InterPro" id="IPR011009">
    <property type="entry name" value="Kinase-like_dom_sf"/>
</dbReference>
<dbReference type="OrthoDB" id="301415at2759"/>
<dbReference type="Pfam" id="PF02816">
    <property type="entry name" value="Alpha_kinase"/>
    <property type="match status" value="1"/>
</dbReference>
<evidence type="ECO:0000256" key="4">
    <source>
        <dbReference type="ARBA" id="ARBA00022777"/>
    </source>
</evidence>
<dbReference type="GO" id="GO:0005524">
    <property type="term" value="F:ATP binding"/>
    <property type="evidence" value="ECO:0007669"/>
    <property type="project" value="UniProtKB-KW"/>
</dbReference>
<dbReference type="SMART" id="SM00811">
    <property type="entry name" value="Alpha_kinase"/>
    <property type="match status" value="1"/>
</dbReference>
<evidence type="ECO:0000256" key="2">
    <source>
        <dbReference type="ARBA" id="ARBA00022679"/>
    </source>
</evidence>
<dbReference type="SMART" id="SM00248">
    <property type="entry name" value="ANK"/>
    <property type="match status" value="2"/>
</dbReference>
<feature type="repeat" description="ANK" evidence="6">
    <location>
        <begin position="165"/>
        <end position="197"/>
    </location>
</feature>
<evidence type="ECO:0000256" key="7">
    <source>
        <dbReference type="SAM" id="MobiDB-lite"/>
    </source>
</evidence>
<dbReference type="PRINTS" id="PR01415">
    <property type="entry name" value="ANKYRIN"/>
</dbReference>